<dbReference type="SMART" id="SM00339">
    <property type="entry name" value="FH"/>
    <property type="match status" value="1"/>
</dbReference>
<evidence type="ECO:0000259" key="10">
    <source>
        <dbReference type="PROSITE" id="PS50039"/>
    </source>
</evidence>
<dbReference type="InterPro" id="IPR036390">
    <property type="entry name" value="WH_DNA-bd_sf"/>
</dbReference>
<evidence type="ECO:0000313" key="12">
    <source>
        <dbReference type="EMBL" id="KZL83918.1"/>
    </source>
</evidence>
<dbReference type="GO" id="GO:0000981">
    <property type="term" value="F:DNA-binding transcription factor activity, RNA polymerase II-specific"/>
    <property type="evidence" value="ECO:0007669"/>
    <property type="project" value="TreeGrafter"/>
</dbReference>
<evidence type="ECO:0000256" key="4">
    <source>
        <dbReference type="ARBA" id="ARBA00023125"/>
    </source>
</evidence>
<feature type="compositionally biased region" description="Basic residues" evidence="9">
    <location>
        <begin position="153"/>
        <end position="166"/>
    </location>
</feature>
<dbReference type="InterPro" id="IPR001766">
    <property type="entry name" value="Fork_head_dom"/>
</dbReference>
<comment type="caution">
    <text evidence="12">The sequence shown here is derived from an EMBL/GenBank/DDBJ whole genome shotgun (WGS) entry which is preliminary data.</text>
</comment>
<dbReference type="PROSITE" id="PS50039">
    <property type="entry name" value="FORK_HEAD_3"/>
    <property type="match status" value="1"/>
</dbReference>
<dbReference type="Gene3D" id="1.10.10.10">
    <property type="entry name" value="Winged helix-like DNA-binding domain superfamily/Winged helix DNA-binding domain"/>
    <property type="match status" value="1"/>
</dbReference>
<evidence type="ECO:0000256" key="9">
    <source>
        <dbReference type="SAM" id="MobiDB-lite"/>
    </source>
</evidence>
<reference evidence="12 13" key="1">
    <citation type="submission" date="2015-06" db="EMBL/GenBank/DDBJ databases">
        <title>Survival trade-offs in plant roots during colonization by closely related pathogenic and mutualistic fungi.</title>
        <authorList>
            <person name="Hacquard S."/>
            <person name="Kracher B."/>
            <person name="Hiruma K."/>
            <person name="Weinman A."/>
            <person name="Muench P."/>
            <person name="Garrido Oter R."/>
            <person name="Ver Loren van Themaat E."/>
            <person name="Dallerey J.-F."/>
            <person name="Damm U."/>
            <person name="Henrissat B."/>
            <person name="Lespinet O."/>
            <person name="Thon M."/>
            <person name="Kemen E."/>
            <person name="McHardy A.C."/>
            <person name="Schulze-Lefert P."/>
            <person name="O'Connell R.J."/>
        </authorList>
    </citation>
    <scope>NUCLEOTIDE SEQUENCE [LARGE SCALE GENOMIC DNA]</scope>
    <source>
        <strain evidence="12 13">MAFF 238704</strain>
    </source>
</reference>
<keyword evidence="2" id="KW-0805">Transcription regulation</keyword>
<dbReference type="PANTHER" id="PTHR45881:SF5">
    <property type="entry name" value="FORK-HEAD DOMAIN-CONTAINING PROTEIN"/>
    <property type="match status" value="1"/>
</dbReference>
<proteinExistence type="predicted"/>
<feature type="domain" description="PNPLA" evidence="11">
    <location>
        <begin position="684"/>
        <end position="726"/>
    </location>
</feature>
<feature type="region of interest" description="Disordered" evidence="9">
    <location>
        <begin position="1"/>
        <end position="22"/>
    </location>
</feature>
<dbReference type="Gene3D" id="3.40.1090.10">
    <property type="entry name" value="Cytosolic phospholipase A2 catalytic domain"/>
    <property type="match status" value="1"/>
</dbReference>
<feature type="region of interest" description="Disordered" evidence="9">
    <location>
        <begin position="151"/>
        <end position="223"/>
    </location>
</feature>
<name>A0A161WH83_COLIC</name>
<dbReference type="PANTHER" id="PTHR45881">
    <property type="entry name" value="CHECKPOINT SUPPRESSOR 1-LIKE, ISOFORM A-RELATED"/>
    <property type="match status" value="1"/>
</dbReference>
<feature type="compositionally biased region" description="Basic and acidic residues" evidence="9">
    <location>
        <begin position="188"/>
        <end position="199"/>
    </location>
</feature>
<feature type="compositionally biased region" description="Polar residues" evidence="9">
    <location>
        <begin position="203"/>
        <end position="215"/>
    </location>
</feature>
<feature type="domain" description="Fork-head" evidence="10">
    <location>
        <begin position="73"/>
        <end position="164"/>
    </location>
</feature>
<sequence>MDPARAPPASSDLNPPIFPQHDVDADQQVKPCCMPAQTYIPQHAFSGEPISPQPAKAAGESSPSTDTKMDESGRKITYTKLIHTALLSRETQQIELSELYDWFEKNTTRANRGNKGWQNSVRSNLSLNKAFQRLDGKGSYWRLVEAGLTARQPTRKPRANRRKKVKVLPAERNSVASPTSSCASKSCDVPRENVSEVRHGHSSPWSLDNSTSPGKSQLEGDPSSIYSTPSLIISTQDDLKYTHDPLWAWNLDSRRYVNWPYCSCFCSRHQLGWTDISGTLQLRASTPRFPPTLATAGVGSSPHSETSISTAHSATIPSTTVASGDHVYNRMLFPFADVVCLFADDVGGVEVVAQRLASWLTLETPSTSSVRPWLVVVTNGGEESSARNQLLQAVRKRTNVHASERFHGVRVISLADTSPKSLRRRLHSLRWDILSNELSYMAETKRVERVLASCLFSATHLAGLLRHATAQLGDADAPPLNFLAVSRLDNPVAADLQAHLARFLTHCDSVDALKRFAVPVIASSFLLDHYPPGMHLFDPRDVFQMFYKDVCYNVCGAAVLAHEGSTDFVLPSQFSKMIEAQMARMFRQLTMGQSAASLHRQLVAAFAEDWRRLRSDSTCFHCLRRRPQFFPECGHGQCMDCVKIFGVASAADPWLIDVDECLLCGHNVGMQIRVKPDTASPRVLCIDGGGTRGKYPLKFLKQLEDDIGLPGHPVQKNFDVVFGTSS</sequence>
<gene>
    <name evidence="12" type="ORF">CI238_13131</name>
</gene>
<dbReference type="Pfam" id="PF00250">
    <property type="entry name" value="Forkhead"/>
    <property type="match status" value="1"/>
</dbReference>
<evidence type="ECO:0000256" key="1">
    <source>
        <dbReference type="ARBA" id="ARBA00004123"/>
    </source>
</evidence>
<dbReference type="SUPFAM" id="SSF52151">
    <property type="entry name" value="FabD/lysophospholipase-like"/>
    <property type="match status" value="1"/>
</dbReference>
<dbReference type="InterPro" id="IPR036388">
    <property type="entry name" value="WH-like_DNA-bd_sf"/>
</dbReference>
<keyword evidence="3" id="KW-0443">Lipid metabolism</keyword>
<dbReference type="CDD" id="cd00059">
    <property type="entry name" value="FH_FOX"/>
    <property type="match status" value="1"/>
</dbReference>
<accession>A0A161WH83</accession>
<evidence type="ECO:0000259" key="11">
    <source>
        <dbReference type="PROSITE" id="PS51635"/>
    </source>
</evidence>
<keyword evidence="6 7" id="KW-0539">Nucleus</keyword>
<keyword evidence="4 7" id="KW-0238">DNA-binding</keyword>
<dbReference type="STRING" id="1573173.A0A161WH83"/>
<organism evidence="12 13">
    <name type="scientific">Colletotrichum incanum</name>
    <name type="common">Soybean anthracnose fungus</name>
    <dbReference type="NCBI Taxonomy" id="1573173"/>
    <lineage>
        <taxon>Eukaryota</taxon>
        <taxon>Fungi</taxon>
        <taxon>Dikarya</taxon>
        <taxon>Ascomycota</taxon>
        <taxon>Pezizomycotina</taxon>
        <taxon>Sordariomycetes</taxon>
        <taxon>Hypocreomycetidae</taxon>
        <taxon>Glomerellales</taxon>
        <taxon>Glomerellaceae</taxon>
        <taxon>Colletotrichum</taxon>
        <taxon>Colletotrichum spaethianum species complex</taxon>
    </lineage>
</organism>
<evidence type="ECO:0000256" key="3">
    <source>
        <dbReference type="ARBA" id="ARBA00023098"/>
    </source>
</evidence>
<comment type="caution">
    <text evidence="8">Lacks conserved residue(s) required for the propagation of feature annotation.</text>
</comment>
<dbReference type="AlphaFoldDB" id="A0A161WH83"/>
<dbReference type="GO" id="GO:0046486">
    <property type="term" value="P:glycerolipid metabolic process"/>
    <property type="evidence" value="ECO:0007669"/>
    <property type="project" value="UniProtKB-ARBA"/>
</dbReference>
<dbReference type="Proteomes" id="UP000076584">
    <property type="component" value="Unassembled WGS sequence"/>
</dbReference>
<keyword evidence="5" id="KW-0804">Transcription</keyword>
<dbReference type="SUPFAM" id="SSF46785">
    <property type="entry name" value="Winged helix' DNA-binding domain"/>
    <property type="match status" value="1"/>
</dbReference>
<dbReference type="GO" id="GO:0000978">
    <property type="term" value="F:RNA polymerase II cis-regulatory region sequence-specific DNA binding"/>
    <property type="evidence" value="ECO:0007669"/>
    <property type="project" value="TreeGrafter"/>
</dbReference>
<keyword evidence="13" id="KW-1185">Reference proteome</keyword>
<dbReference type="EMBL" id="LFIW01001031">
    <property type="protein sequence ID" value="KZL83918.1"/>
    <property type="molecule type" value="Genomic_DNA"/>
</dbReference>
<feature type="compositionally biased region" description="Polar residues" evidence="9">
    <location>
        <begin position="174"/>
        <end position="184"/>
    </location>
</feature>
<dbReference type="InterPro" id="IPR016035">
    <property type="entry name" value="Acyl_Trfase/lysoPLipase"/>
</dbReference>
<evidence type="ECO:0000313" key="13">
    <source>
        <dbReference type="Proteomes" id="UP000076584"/>
    </source>
</evidence>
<evidence type="ECO:0000256" key="7">
    <source>
        <dbReference type="PROSITE-ProRule" id="PRU00089"/>
    </source>
</evidence>
<dbReference type="PROSITE" id="PS51635">
    <property type="entry name" value="PNPLA"/>
    <property type="match status" value="1"/>
</dbReference>
<feature type="DNA-binding region" description="Fork-head" evidence="7">
    <location>
        <begin position="73"/>
        <end position="164"/>
    </location>
</feature>
<comment type="subcellular location">
    <subcellularLocation>
        <location evidence="1 7">Nucleus</location>
    </subcellularLocation>
</comment>
<evidence type="ECO:0000256" key="2">
    <source>
        <dbReference type="ARBA" id="ARBA00023015"/>
    </source>
</evidence>
<evidence type="ECO:0000256" key="5">
    <source>
        <dbReference type="ARBA" id="ARBA00023163"/>
    </source>
</evidence>
<dbReference type="GO" id="GO:0005634">
    <property type="term" value="C:nucleus"/>
    <property type="evidence" value="ECO:0007669"/>
    <property type="project" value="UniProtKB-SubCell"/>
</dbReference>
<evidence type="ECO:0000256" key="8">
    <source>
        <dbReference type="PROSITE-ProRule" id="PRU01161"/>
    </source>
</evidence>
<evidence type="ECO:0000256" key="6">
    <source>
        <dbReference type="ARBA" id="ARBA00023242"/>
    </source>
</evidence>
<protein>
    <submittedName>
        <fullName evidence="12">Patatin-like phospholipase</fullName>
    </submittedName>
</protein>
<feature type="region of interest" description="Disordered" evidence="9">
    <location>
        <begin position="43"/>
        <end position="72"/>
    </location>
</feature>
<feature type="non-terminal residue" evidence="12">
    <location>
        <position position="726"/>
    </location>
</feature>
<dbReference type="InterPro" id="IPR002641">
    <property type="entry name" value="PNPLA_dom"/>
</dbReference>
<feature type="short sequence motif" description="GXGXXG" evidence="8">
    <location>
        <begin position="688"/>
        <end position="693"/>
    </location>
</feature>